<dbReference type="AlphaFoldDB" id="A0A508A6C3"/>
<name>A0A508A6C3_9GAMM</name>
<organism evidence="1 2">
    <name type="scientific">Marilutibacter maris</name>
    <dbReference type="NCBI Taxonomy" id="1605891"/>
    <lineage>
        <taxon>Bacteria</taxon>
        <taxon>Pseudomonadati</taxon>
        <taxon>Pseudomonadota</taxon>
        <taxon>Gammaproteobacteria</taxon>
        <taxon>Lysobacterales</taxon>
        <taxon>Lysobacteraceae</taxon>
        <taxon>Marilutibacter</taxon>
    </lineage>
</organism>
<evidence type="ECO:0000313" key="2">
    <source>
        <dbReference type="Proteomes" id="UP000320431"/>
    </source>
</evidence>
<sequence length="94" mass="10755">MSTTTIRLPEELKARITKAAEEAGTTAHNFMLEAIAARTEAQERRNEFIAEAQRRREEFERTGLAVPWEEMREFMVRLARGEGPARPAARKVGR</sequence>
<dbReference type="EMBL" id="VICD02000251">
    <property type="protein sequence ID" value="KAB8172610.1"/>
    <property type="molecule type" value="Genomic_DNA"/>
</dbReference>
<dbReference type="GO" id="GO:0006355">
    <property type="term" value="P:regulation of DNA-templated transcription"/>
    <property type="evidence" value="ECO:0007669"/>
    <property type="project" value="InterPro"/>
</dbReference>
<dbReference type="RefSeq" id="WP_141482898.1">
    <property type="nucleotide sequence ID" value="NZ_VICD02000251.1"/>
</dbReference>
<accession>A0A508A6C3</accession>
<reference evidence="1 2" key="1">
    <citation type="submission" date="2019-10" db="EMBL/GenBank/DDBJ databases">
        <title>Lysobacter alkalisoli sp. nov., isolated from saline-alkaline soil.</title>
        <authorList>
            <person name="Sun J.-Q."/>
        </authorList>
    </citation>
    <scope>NUCLEOTIDE SEQUENCE [LARGE SCALE GENOMIC DNA]</scope>
    <source>
        <strain evidence="1 2">KCTC 42381</strain>
    </source>
</reference>
<protein>
    <submittedName>
        <fullName evidence="1">Ribbon-helix-helix protein, CopG family</fullName>
    </submittedName>
</protein>
<proteinExistence type="predicted"/>
<evidence type="ECO:0000313" key="1">
    <source>
        <dbReference type="EMBL" id="KAB8172610.1"/>
    </source>
</evidence>
<gene>
    <name evidence="1" type="ORF">FKV24_014520</name>
</gene>
<dbReference type="Proteomes" id="UP000320431">
    <property type="component" value="Unassembled WGS sequence"/>
</dbReference>
<dbReference type="SUPFAM" id="SSF47598">
    <property type="entry name" value="Ribbon-helix-helix"/>
    <property type="match status" value="1"/>
</dbReference>
<dbReference type="InterPro" id="IPR010985">
    <property type="entry name" value="Ribbon_hlx_hlx"/>
</dbReference>
<comment type="caution">
    <text evidence="1">The sequence shown here is derived from an EMBL/GenBank/DDBJ whole genome shotgun (WGS) entry which is preliminary data.</text>
</comment>